<evidence type="ECO:0000256" key="1">
    <source>
        <dbReference type="SAM" id="MobiDB-lite"/>
    </source>
</evidence>
<evidence type="ECO:0000313" key="4">
    <source>
        <dbReference type="Proteomes" id="UP001530293"/>
    </source>
</evidence>
<feature type="signal peptide" evidence="2">
    <location>
        <begin position="1"/>
        <end position="32"/>
    </location>
</feature>
<feature type="chain" id="PRO_5044881645" evidence="2">
    <location>
        <begin position="33"/>
        <end position="274"/>
    </location>
</feature>
<gene>
    <name evidence="3" type="ORF">ACHAWU_000285</name>
</gene>
<organism evidence="3 4">
    <name type="scientific">Discostella pseudostelligera</name>
    <dbReference type="NCBI Taxonomy" id="259834"/>
    <lineage>
        <taxon>Eukaryota</taxon>
        <taxon>Sar</taxon>
        <taxon>Stramenopiles</taxon>
        <taxon>Ochrophyta</taxon>
        <taxon>Bacillariophyta</taxon>
        <taxon>Coscinodiscophyceae</taxon>
        <taxon>Thalassiosirophycidae</taxon>
        <taxon>Stephanodiscales</taxon>
        <taxon>Stephanodiscaceae</taxon>
        <taxon>Discostella</taxon>
    </lineage>
</organism>
<sequence>MNLKLSALLGSFAAATTTLLLLLLHAPTSVMADCLVEGDMMFMEGQSIGHIGLECINATSYDATDSVCGPDGAIIKIDAVYTCPTTNINCIQCGARSEGAALCLDTTEVPSNCVDSTTTASTTTTTAATTEEEGTSSLTGCLVGDIMYTNGQSTGHIGIECVNATSYNAIEYICSGDNMITETDAQFTCPEESSHCVQCGVVGEKGSALCLTSPEVPSDCSTAVETPATSPTTVTVTSPASPTSSSSGSIKKSGVVVVASMMGTMIMFSGSVLV</sequence>
<accession>A0ABD3ML07</accession>
<proteinExistence type="predicted"/>
<evidence type="ECO:0000313" key="3">
    <source>
        <dbReference type="EMBL" id="KAL3761190.1"/>
    </source>
</evidence>
<keyword evidence="4" id="KW-1185">Reference proteome</keyword>
<dbReference type="AlphaFoldDB" id="A0ABD3ML07"/>
<keyword evidence="2" id="KW-0732">Signal</keyword>
<comment type="caution">
    <text evidence="3">The sequence shown here is derived from an EMBL/GenBank/DDBJ whole genome shotgun (WGS) entry which is preliminary data.</text>
</comment>
<dbReference type="Proteomes" id="UP001530293">
    <property type="component" value="Unassembled WGS sequence"/>
</dbReference>
<protein>
    <submittedName>
        <fullName evidence="3">Uncharacterized protein</fullName>
    </submittedName>
</protein>
<dbReference type="EMBL" id="JALLBG020000156">
    <property type="protein sequence ID" value="KAL3761190.1"/>
    <property type="molecule type" value="Genomic_DNA"/>
</dbReference>
<evidence type="ECO:0000256" key="2">
    <source>
        <dbReference type="SAM" id="SignalP"/>
    </source>
</evidence>
<name>A0ABD3ML07_9STRA</name>
<reference evidence="3 4" key="1">
    <citation type="submission" date="2024-10" db="EMBL/GenBank/DDBJ databases">
        <title>Updated reference genomes for cyclostephanoid diatoms.</title>
        <authorList>
            <person name="Roberts W.R."/>
            <person name="Alverson A.J."/>
        </authorList>
    </citation>
    <scope>NUCLEOTIDE SEQUENCE [LARGE SCALE GENOMIC DNA]</scope>
    <source>
        <strain evidence="3 4">AJA232-27</strain>
    </source>
</reference>
<feature type="region of interest" description="Disordered" evidence="1">
    <location>
        <begin position="224"/>
        <end position="250"/>
    </location>
</feature>